<dbReference type="CDD" id="cd06588">
    <property type="entry name" value="PhnB_like"/>
    <property type="match status" value="1"/>
</dbReference>
<dbReference type="InterPro" id="IPR029068">
    <property type="entry name" value="Glyas_Bleomycin-R_OHBP_Dase"/>
</dbReference>
<comment type="caution">
    <text evidence="2">The sequence shown here is derived from an EMBL/GenBank/DDBJ whole genome shotgun (WGS) entry which is preliminary data.</text>
</comment>
<feature type="domain" description="PhnB-like" evidence="1">
    <location>
        <begin position="6"/>
        <end position="133"/>
    </location>
</feature>
<evidence type="ECO:0000313" key="3">
    <source>
        <dbReference type="Proteomes" id="UP001232343"/>
    </source>
</evidence>
<proteinExistence type="predicted"/>
<reference evidence="2 3" key="1">
    <citation type="submission" date="2023-07" db="EMBL/GenBank/DDBJ databases">
        <title>Genomic Encyclopedia of Type Strains, Phase IV (KMG-IV): sequencing the most valuable type-strain genomes for metagenomic binning, comparative biology and taxonomic classification.</title>
        <authorList>
            <person name="Goeker M."/>
        </authorList>
    </citation>
    <scope>NUCLEOTIDE SEQUENCE [LARGE SCALE GENOMIC DNA]</scope>
    <source>
        <strain evidence="2 3">DSM 27848</strain>
    </source>
</reference>
<protein>
    <submittedName>
        <fullName evidence="2">PhnB protein</fullName>
    </submittedName>
</protein>
<evidence type="ECO:0000313" key="2">
    <source>
        <dbReference type="EMBL" id="MDQ0341961.1"/>
    </source>
</evidence>
<dbReference type="PANTHER" id="PTHR33990">
    <property type="entry name" value="PROTEIN YJDN-RELATED"/>
    <property type="match status" value="1"/>
</dbReference>
<dbReference type="PANTHER" id="PTHR33990:SF1">
    <property type="entry name" value="PROTEIN YJDN"/>
    <property type="match status" value="1"/>
</dbReference>
<gene>
    <name evidence="2" type="ORF">J2S14_000754</name>
</gene>
<name>A0ABU0D0N2_9BACI</name>
<keyword evidence="3" id="KW-1185">Reference proteome</keyword>
<dbReference type="SUPFAM" id="SSF54593">
    <property type="entry name" value="Glyoxalase/Bleomycin resistance protein/Dihydroxybiphenyl dioxygenase"/>
    <property type="match status" value="1"/>
</dbReference>
<dbReference type="InterPro" id="IPR028973">
    <property type="entry name" value="PhnB-like"/>
</dbReference>
<dbReference type="Proteomes" id="UP001232343">
    <property type="component" value="Unassembled WGS sequence"/>
</dbReference>
<dbReference type="Pfam" id="PF06983">
    <property type="entry name" value="3-dmu-9_3-mt"/>
    <property type="match status" value="1"/>
</dbReference>
<dbReference type="RefSeq" id="WP_244680166.1">
    <property type="nucleotide sequence ID" value="NZ_JALIRM010000001.1"/>
</dbReference>
<dbReference type="Gene3D" id="3.10.180.10">
    <property type="entry name" value="2,3-Dihydroxybiphenyl 1,2-Dioxygenase, domain 1"/>
    <property type="match status" value="1"/>
</dbReference>
<sequence length="139" mass="16002">MAVNVYMNFNGNCREAVEYYAQIFNLGTPEIMTFGEQPSHPDYPLQEEMKNLVLHSRLNIFDSDVMFSDTMPGMPFTVGNNITLAIVSDKLEEMKTAFKKLGEDGEVKMELQETFFSKCYGQLIDKFGVYWQFSYDNEG</sequence>
<evidence type="ECO:0000259" key="1">
    <source>
        <dbReference type="Pfam" id="PF06983"/>
    </source>
</evidence>
<organism evidence="2 3">
    <name type="scientific">Lederbergia wuyishanensis</name>
    <dbReference type="NCBI Taxonomy" id="1347903"/>
    <lineage>
        <taxon>Bacteria</taxon>
        <taxon>Bacillati</taxon>
        <taxon>Bacillota</taxon>
        <taxon>Bacilli</taxon>
        <taxon>Bacillales</taxon>
        <taxon>Bacillaceae</taxon>
        <taxon>Lederbergia</taxon>
    </lineage>
</organism>
<dbReference type="EMBL" id="JAUSUO010000001">
    <property type="protein sequence ID" value="MDQ0341961.1"/>
    <property type="molecule type" value="Genomic_DNA"/>
</dbReference>
<accession>A0ABU0D0N2</accession>